<feature type="transmembrane region" description="Helical" evidence="14">
    <location>
        <begin position="71"/>
        <end position="90"/>
    </location>
</feature>
<gene>
    <name evidence="14" type="primary">uppP</name>
    <name evidence="15" type="ORF">CK503_12455</name>
</gene>
<dbReference type="EC" id="3.6.1.27" evidence="3 14"/>
<dbReference type="NCBIfam" id="NF001389">
    <property type="entry name" value="PRK00281.1-2"/>
    <property type="match status" value="1"/>
</dbReference>
<dbReference type="GO" id="GO:0005886">
    <property type="term" value="C:plasma membrane"/>
    <property type="evidence" value="ECO:0007669"/>
    <property type="project" value="UniProtKB-SubCell"/>
</dbReference>
<evidence type="ECO:0000256" key="9">
    <source>
        <dbReference type="ARBA" id="ARBA00023136"/>
    </source>
</evidence>
<feature type="transmembrane region" description="Helical" evidence="14">
    <location>
        <begin position="96"/>
        <end position="117"/>
    </location>
</feature>
<evidence type="ECO:0000256" key="12">
    <source>
        <dbReference type="ARBA" id="ARBA00032932"/>
    </source>
</evidence>
<evidence type="ECO:0000256" key="13">
    <source>
        <dbReference type="ARBA" id="ARBA00047594"/>
    </source>
</evidence>
<feature type="transmembrane region" description="Helical" evidence="14">
    <location>
        <begin position="240"/>
        <end position="261"/>
    </location>
</feature>
<accession>A0A2A2G8P3</accession>
<dbReference type="Proteomes" id="UP000218831">
    <property type="component" value="Unassembled WGS sequence"/>
</dbReference>
<comment type="miscellaneous">
    <text evidence="14">Bacitracin is thought to be involved in the inhibition of peptidoglycan synthesis by sequestering undecaprenyl diphosphate, thereby reducing the pool of lipid carrier available.</text>
</comment>
<evidence type="ECO:0000256" key="5">
    <source>
        <dbReference type="ARBA" id="ARBA00022475"/>
    </source>
</evidence>
<name>A0A2A2G8P3_9BACT</name>
<evidence type="ECO:0000256" key="4">
    <source>
        <dbReference type="ARBA" id="ARBA00021581"/>
    </source>
</evidence>
<evidence type="ECO:0000256" key="1">
    <source>
        <dbReference type="ARBA" id="ARBA00004651"/>
    </source>
</evidence>
<evidence type="ECO:0000313" key="16">
    <source>
        <dbReference type="Proteomes" id="UP000218831"/>
    </source>
</evidence>
<proteinExistence type="inferred from homology"/>
<dbReference type="PANTHER" id="PTHR30622:SF3">
    <property type="entry name" value="UNDECAPRENYL-DIPHOSPHATASE"/>
    <property type="match status" value="1"/>
</dbReference>
<dbReference type="GO" id="GO:0050380">
    <property type="term" value="F:undecaprenyl-diphosphatase activity"/>
    <property type="evidence" value="ECO:0007669"/>
    <property type="project" value="UniProtKB-UniRule"/>
</dbReference>
<evidence type="ECO:0000256" key="14">
    <source>
        <dbReference type="HAMAP-Rule" id="MF_01006"/>
    </source>
</evidence>
<keyword evidence="7 14" id="KW-0378">Hydrolase</keyword>
<keyword evidence="9 14" id="KW-0472">Membrane</keyword>
<comment type="subcellular location">
    <subcellularLocation>
        <location evidence="1 14">Cell membrane</location>
        <topology evidence="1 14">Multi-pass membrane protein</topology>
    </subcellularLocation>
</comment>
<reference evidence="15 16" key="1">
    <citation type="submission" date="2017-08" db="EMBL/GenBank/DDBJ databases">
        <title>Aliifodinibius alkalisoli sp. nov., isolated from saline alkaline soil.</title>
        <authorList>
            <person name="Liu D."/>
            <person name="Zhang G."/>
        </authorList>
    </citation>
    <scope>NUCLEOTIDE SEQUENCE [LARGE SCALE GENOMIC DNA]</scope>
    <source>
        <strain evidence="15 16">WN023</strain>
    </source>
</reference>
<protein>
    <recommendedName>
        <fullName evidence="4 14">Undecaprenyl-diphosphatase</fullName>
        <ecNumber evidence="3 14">3.6.1.27</ecNumber>
    </recommendedName>
    <alternativeName>
        <fullName evidence="12 14">Bacitracin resistance protein</fullName>
    </alternativeName>
    <alternativeName>
        <fullName evidence="11 14">Undecaprenyl pyrophosphate phosphatase</fullName>
    </alternativeName>
</protein>
<keyword evidence="14" id="KW-0133">Cell shape</keyword>
<evidence type="ECO:0000313" key="15">
    <source>
        <dbReference type="EMBL" id="PAU93229.1"/>
    </source>
</evidence>
<evidence type="ECO:0000256" key="3">
    <source>
        <dbReference type="ARBA" id="ARBA00012374"/>
    </source>
</evidence>
<evidence type="ECO:0000256" key="7">
    <source>
        <dbReference type="ARBA" id="ARBA00022801"/>
    </source>
</evidence>
<keyword evidence="14" id="KW-0961">Cell wall biogenesis/degradation</keyword>
<keyword evidence="5 14" id="KW-1003">Cell membrane</keyword>
<dbReference type="EMBL" id="NSKE01000009">
    <property type="protein sequence ID" value="PAU93229.1"/>
    <property type="molecule type" value="Genomic_DNA"/>
</dbReference>
<comment type="catalytic activity">
    <reaction evidence="13 14">
        <text>di-trans,octa-cis-undecaprenyl diphosphate + H2O = di-trans,octa-cis-undecaprenyl phosphate + phosphate + H(+)</text>
        <dbReference type="Rhea" id="RHEA:28094"/>
        <dbReference type="ChEBI" id="CHEBI:15377"/>
        <dbReference type="ChEBI" id="CHEBI:15378"/>
        <dbReference type="ChEBI" id="CHEBI:43474"/>
        <dbReference type="ChEBI" id="CHEBI:58405"/>
        <dbReference type="ChEBI" id="CHEBI:60392"/>
        <dbReference type="EC" id="3.6.1.27"/>
    </reaction>
</comment>
<dbReference type="InterPro" id="IPR003824">
    <property type="entry name" value="UppP"/>
</dbReference>
<evidence type="ECO:0000256" key="6">
    <source>
        <dbReference type="ARBA" id="ARBA00022692"/>
    </source>
</evidence>
<dbReference type="RefSeq" id="WP_095607156.1">
    <property type="nucleotide sequence ID" value="NZ_NSKE01000009.1"/>
</dbReference>
<comment type="similarity">
    <text evidence="2 14">Belongs to the UppP family.</text>
</comment>
<dbReference type="HAMAP" id="MF_01006">
    <property type="entry name" value="Undec_diphosphatase"/>
    <property type="match status" value="1"/>
</dbReference>
<keyword evidence="14" id="KW-0573">Peptidoglycan synthesis</keyword>
<feature type="transmembrane region" description="Helical" evidence="14">
    <location>
        <begin position="41"/>
        <end position="59"/>
    </location>
</feature>
<dbReference type="NCBIfam" id="NF001390">
    <property type="entry name" value="PRK00281.1-4"/>
    <property type="match status" value="1"/>
</dbReference>
<comment type="function">
    <text evidence="14">Catalyzes the dephosphorylation of undecaprenyl diphosphate (UPP). Confers resistance to bacitracin.</text>
</comment>
<dbReference type="GO" id="GO:0071555">
    <property type="term" value="P:cell wall organization"/>
    <property type="evidence" value="ECO:0007669"/>
    <property type="project" value="UniProtKB-KW"/>
</dbReference>
<organism evidence="15 16">
    <name type="scientific">Fodinibius salipaludis</name>
    <dbReference type="NCBI Taxonomy" id="2032627"/>
    <lineage>
        <taxon>Bacteria</taxon>
        <taxon>Pseudomonadati</taxon>
        <taxon>Balneolota</taxon>
        <taxon>Balneolia</taxon>
        <taxon>Balneolales</taxon>
        <taxon>Balneolaceae</taxon>
        <taxon>Fodinibius</taxon>
    </lineage>
</organism>
<keyword evidence="8 14" id="KW-1133">Transmembrane helix</keyword>
<dbReference type="Pfam" id="PF02673">
    <property type="entry name" value="BacA"/>
    <property type="match status" value="1"/>
</dbReference>
<sequence length="262" mass="29051">MSIIEVIILSIIEGITEFLPISSTGHMILASHFMGIENTEFLKTFEISIQLSAVLAIVVMYRDKLFAGLQLYYKLFWAFIPVSVVGLLFYDAIKAVLFNTIVVSVMLILGGIVLIWLDKWTRNRETQYKELEDISTKSALMIGIAQCFALIPGTSRAAATIIGGAAIGYNERQATEFSFLLAIPTMAAATGYDLFKTASGISMEQFMLLGLGSVFAFIFAWVAVKGFLKVVDSYGFRHFGYYRIGLAVIFLILAFGFNITLY</sequence>
<keyword evidence="10 14" id="KW-0046">Antibiotic resistance</keyword>
<dbReference type="OrthoDB" id="9808289at2"/>
<evidence type="ECO:0000256" key="8">
    <source>
        <dbReference type="ARBA" id="ARBA00022989"/>
    </source>
</evidence>
<comment type="caution">
    <text evidence="15">The sequence shown here is derived from an EMBL/GenBank/DDBJ whole genome shotgun (WGS) entry which is preliminary data.</text>
</comment>
<keyword evidence="6 14" id="KW-0812">Transmembrane</keyword>
<dbReference type="AlphaFoldDB" id="A0A2A2G8P3"/>
<dbReference type="GO" id="GO:0008360">
    <property type="term" value="P:regulation of cell shape"/>
    <property type="evidence" value="ECO:0007669"/>
    <property type="project" value="UniProtKB-KW"/>
</dbReference>
<dbReference type="PANTHER" id="PTHR30622">
    <property type="entry name" value="UNDECAPRENYL-DIPHOSPHATASE"/>
    <property type="match status" value="1"/>
</dbReference>
<feature type="transmembrane region" description="Helical" evidence="14">
    <location>
        <begin position="207"/>
        <end position="228"/>
    </location>
</feature>
<evidence type="ECO:0000256" key="10">
    <source>
        <dbReference type="ARBA" id="ARBA00023251"/>
    </source>
</evidence>
<dbReference type="GO" id="GO:0046677">
    <property type="term" value="P:response to antibiotic"/>
    <property type="evidence" value="ECO:0007669"/>
    <property type="project" value="UniProtKB-UniRule"/>
</dbReference>
<evidence type="ECO:0000256" key="2">
    <source>
        <dbReference type="ARBA" id="ARBA00010621"/>
    </source>
</evidence>
<evidence type="ECO:0000256" key="11">
    <source>
        <dbReference type="ARBA" id="ARBA00032707"/>
    </source>
</evidence>
<keyword evidence="16" id="KW-1185">Reference proteome</keyword>
<dbReference type="GO" id="GO:0009252">
    <property type="term" value="P:peptidoglycan biosynthetic process"/>
    <property type="evidence" value="ECO:0007669"/>
    <property type="project" value="UniProtKB-KW"/>
</dbReference>